<gene>
    <name evidence="1" type="ORF">NPIL_696271</name>
</gene>
<reference evidence="1" key="1">
    <citation type="submission" date="2020-08" db="EMBL/GenBank/DDBJ databases">
        <title>Multicomponent nature underlies the extraordinary mechanical properties of spider dragline silk.</title>
        <authorList>
            <person name="Kono N."/>
            <person name="Nakamura H."/>
            <person name="Mori M."/>
            <person name="Yoshida Y."/>
            <person name="Ohtoshi R."/>
            <person name="Malay A.D."/>
            <person name="Moran D.A.P."/>
            <person name="Tomita M."/>
            <person name="Numata K."/>
            <person name="Arakawa K."/>
        </authorList>
    </citation>
    <scope>NUCLEOTIDE SEQUENCE</scope>
</reference>
<name>A0A8X6MI78_NEPPI</name>
<protein>
    <submittedName>
        <fullName evidence="1">Uncharacterized protein</fullName>
    </submittedName>
</protein>
<dbReference type="EMBL" id="BMAW01093477">
    <property type="protein sequence ID" value="GFS60568.1"/>
    <property type="molecule type" value="Genomic_DNA"/>
</dbReference>
<evidence type="ECO:0000313" key="1">
    <source>
        <dbReference type="EMBL" id="GFS60568.1"/>
    </source>
</evidence>
<proteinExistence type="predicted"/>
<keyword evidence="2" id="KW-1185">Reference proteome</keyword>
<accession>A0A8X6MI78</accession>
<dbReference type="AlphaFoldDB" id="A0A8X6MI78"/>
<sequence>MMFGGHHDQWPIIRMSMKMISSSIQQWMSGFCRLIASDWKITNAIYGVLEFFMDQPELSSRRFQDVVRLKVWFYLAWIWLDSFEIFYSIYERYTLMASRIKEPNMVNSSGSPV</sequence>
<dbReference type="Proteomes" id="UP000887013">
    <property type="component" value="Unassembled WGS sequence"/>
</dbReference>
<evidence type="ECO:0000313" key="2">
    <source>
        <dbReference type="Proteomes" id="UP000887013"/>
    </source>
</evidence>
<organism evidence="1 2">
    <name type="scientific">Nephila pilipes</name>
    <name type="common">Giant wood spider</name>
    <name type="synonym">Nephila maculata</name>
    <dbReference type="NCBI Taxonomy" id="299642"/>
    <lineage>
        <taxon>Eukaryota</taxon>
        <taxon>Metazoa</taxon>
        <taxon>Ecdysozoa</taxon>
        <taxon>Arthropoda</taxon>
        <taxon>Chelicerata</taxon>
        <taxon>Arachnida</taxon>
        <taxon>Araneae</taxon>
        <taxon>Araneomorphae</taxon>
        <taxon>Entelegynae</taxon>
        <taxon>Araneoidea</taxon>
        <taxon>Nephilidae</taxon>
        <taxon>Nephila</taxon>
    </lineage>
</organism>
<comment type="caution">
    <text evidence="1">The sequence shown here is derived from an EMBL/GenBank/DDBJ whole genome shotgun (WGS) entry which is preliminary data.</text>
</comment>